<organism evidence="1 2">
    <name type="scientific">Streptomyces albus (strain ATCC 21838 / DSM 41398 / FERM P-419 / JCM 4703 / NBRC 107858)</name>
    <dbReference type="NCBI Taxonomy" id="1081613"/>
    <lineage>
        <taxon>Bacteria</taxon>
        <taxon>Bacillati</taxon>
        <taxon>Actinomycetota</taxon>
        <taxon>Actinomycetes</taxon>
        <taxon>Kitasatosporales</taxon>
        <taxon>Streptomycetaceae</taxon>
        <taxon>Streptomyces</taxon>
    </lineage>
</organism>
<evidence type="ECO:0000313" key="1">
    <source>
        <dbReference type="EMBL" id="AJE87006.1"/>
    </source>
</evidence>
<dbReference type="KEGG" id="sals:SLNWT_6630"/>
<accession>A0A0B5F832</accession>
<reference evidence="1 2" key="1">
    <citation type="submission" date="2015-01" db="EMBL/GenBank/DDBJ databases">
        <title>Enhanced salinomycin production by adjusting the supply of polyketide extender units in Streptomyce albus DSM 41398.</title>
        <authorList>
            <person name="Lu C."/>
        </authorList>
    </citation>
    <scope>NUCLEOTIDE SEQUENCE [LARGE SCALE GENOMIC DNA]</scope>
    <source>
        <strain evidence="2">ATCC 21838 / DSM 41398 / FERM P-419 / JCM 4703 / NBRC 107858</strain>
    </source>
</reference>
<dbReference type="Proteomes" id="UP000031523">
    <property type="component" value="Chromosome"/>
</dbReference>
<name>A0A0B5F832_STRA4</name>
<dbReference type="AlphaFoldDB" id="A0A0B5F832"/>
<gene>
    <name evidence="1" type="ORF">SLNWT_6630</name>
</gene>
<evidence type="ECO:0000313" key="2">
    <source>
        <dbReference type="Proteomes" id="UP000031523"/>
    </source>
</evidence>
<proteinExistence type="predicted"/>
<keyword evidence="2" id="KW-1185">Reference proteome</keyword>
<sequence length="164" mass="17368">MTRPQDLAAIELLCSGEFPAEHSGSGAGFAGPGYRMAYLGTQSAEGAEAAGGTGAGLAGAEEYGQPEDLVGGLEQCEAEREALRAQLTARWGAPGELPLDGLLLRSWERAEEIPEPWKTLSEEAGHLYLWRTAPEGRWLGLGITRTGPEQAPRLLAVVTETDPP</sequence>
<protein>
    <submittedName>
        <fullName evidence="1">Uncharacterized protein</fullName>
    </submittedName>
</protein>
<dbReference type="EMBL" id="CP010519">
    <property type="protein sequence ID" value="AJE87006.1"/>
    <property type="molecule type" value="Genomic_DNA"/>
</dbReference>